<reference evidence="2 3" key="1">
    <citation type="journal article" date="2016" name="Nat. Commun.">
        <title>Thousands of microbial genomes shed light on interconnected biogeochemical processes in an aquifer system.</title>
        <authorList>
            <person name="Anantharaman K."/>
            <person name="Brown C.T."/>
            <person name="Hug L.A."/>
            <person name="Sharon I."/>
            <person name="Castelle C.J."/>
            <person name="Probst A.J."/>
            <person name="Thomas B.C."/>
            <person name="Singh A."/>
            <person name="Wilkins M.J."/>
            <person name="Karaoz U."/>
            <person name="Brodie E.L."/>
            <person name="Williams K.H."/>
            <person name="Hubbard S.S."/>
            <person name="Banfield J.F."/>
        </authorList>
    </citation>
    <scope>NUCLEOTIDE SEQUENCE [LARGE SCALE GENOMIC DNA]</scope>
</reference>
<dbReference type="InterPro" id="IPR014509">
    <property type="entry name" value="YjdF-like"/>
</dbReference>
<sequence length="130" mass="15610">MDRIDRKRLLKILAYLIFFILIVHFAANKFYWYYSLWYLDVIMHFLGGIWIGILYFYIFPSKESSLNAVFKMLFFILAIGIGWEMFEMLVNDVIAKNPFDYLDTFSDIFFDLFGGLCAILYLHPWRKKPS</sequence>
<comment type="caution">
    <text evidence="2">The sequence shown here is derived from an EMBL/GenBank/DDBJ whole genome shotgun (WGS) entry which is preliminary data.</text>
</comment>
<dbReference type="Pfam" id="PF09997">
    <property type="entry name" value="DUF2238"/>
    <property type="match status" value="1"/>
</dbReference>
<feature type="transmembrane region" description="Helical" evidence="1">
    <location>
        <begin position="105"/>
        <end position="122"/>
    </location>
</feature>
<keyword evidence="1" id="KW-0812">Transmembrane</keyword>
<dbReference type="EMBL" id="MFTJ01000035">
    <property type="protein sequence ID" value="OGI64849.1"/>
    <property type="molecule type" value="Genomic_DNA"/>
</dbReference>
<accession>A0A1F6V5Q5</accession>
<evidence type="ECO:0000313" key="2">
    <source>
        <dbReference type="EMBL" id="OGI64849.1"/>
    </source>
</evidence>
<gene>
    <name evidence="2" type="ORF">A2642_00710</name>
</gene>
<dbReference type="Proteomes" id="UP000178700">
    <property type="component" value="Unassembled WGS sequence"/>
</dbReference>
<organism evidence="2 3">
    <name type="scientific">Candidatus Nomurabacteria bacterium RIFCSPHIGHO2_01_FULL_39_10</name>
    <dbReference type="NCBI Taxonomy" id="1801733"/>
    <lineage>
        <taxon>Bacteria</taxon>
        <taxon>Candidatus Nomuraibacteriota</taxon>
    </lineage>
</organism>
<dbReference type="AlphaFoldDB" id="A0A1F6V5Q5"/>
<evidence type="ECO:0008006" key="4">
    <source>
        <dbReference type="Google" id="ProtNLM"/>
    </source>
</evidence>
<protein>
    <recommendedName>
        <fullName evidence="4">VanZ-like domain-containing protein</fullName>
    </recommendedName>
</protein>
<evidence type="ECO:0000313" key="3">
    <source>
        <dbReference type="Proteomes" id="UP000178700"/>
    </source>
</evidence>
<feature type="transmembrane region" description="Helical" evidence="1">
    <location>
        <begin position="66"/>
        <end position="85"/>
    </location>
</feature>
<feature type="transmembrane region" description="Helical" evidence="1">
    <location>
        <begin position="37"/>
        <end position="59"/>
    </location>
</feature>
<name>A0A1F6V5Q5_9BACT</name>
<evidence type="ECO:0000256" key="1">
    <source>
        <dbReference type="SAM" id="Phobius"/>
    </source>
</evidence>
<keyword evidence="1" id="KW-0472">Membrane</keyword>
<keyword evidence="1" id="KW-1133">Transmembrane helix</keyword>
<feature type="transmembrane region" description="Helical" evidence="1">
    <location>
        <begin position="12"/>
        <end position="31"/>
    </location>
</feature>
<proteinExistence type="predicted"/>